<dbReference type="EMBL" id="JAGIKZ010000030">
    <property type="protein sequence ID" value="MBP2242978.1"/>
    <property type="molecule type" value="Genomic_DNA"/>
</dbReference>
<evidence type="ECO:0008006" key="3">
    <source>
        <dbReference type="Google" id="ProtNLM"/>
    </source>
</evidence>
<dbReference type="RefSeq" id="WP_066392150.1">
    <property type="nucleotide sequence ID" value="NZ_JAGIKZ010000030.1"/>
</dbReference>
<keyword evidence="2" id="KW-1185">Reference proteome</keyword>
<organism evidence="1 2">
    <name type="scientific">Cytobacillus eiseniae</name>
    <dbReference type="NCBI Taxonomy" id="762947"/>
    <lineage>
        <taxon>Bacteria</taxon>
        <taxon>Bacillati</taxon>
        <taxon>Bacillota</taxon>
        <taxon>Bacilli</taxon>
        <taxon>Bacillales</taxon>
        <taxon>Bacillaceae</taxon>
        <taxon>Cytobacillus</taxon>
    </lineage>
</organism>
<sequence>MRKLNSIIILLFLFMLVGCNHVEEKIEEESKQDNIFYFGKGNEWFGTYTISKVNHSYFESLYIQHIRDRTDSVKEQATNNIGNIEYVLNKGNSQLESNYPQPIQGIGSFHTAIEVSEDLINNMFPDQLTLTIKWNGKSEIIELKK</sequence>
<protein>
    <recommendedName>
        <fullName evidence="3">Lipoprotein</fullName>
    </recommendedName>
</protein>
<comment type="caution">
    <text evidence="1">The sequence shown here is derived from an EMBL/GenBank/DDBJ whole genome shotgun (WGS) entry which is preliminary data.</text>
</comment>
<dbReference type="Proteomes" id="UP001519293">
    <property type="component" value="Unassembled WGS sequence"/>
</dbReference>
<name>A0ABS4RJM1_9BACI</name>
<proteinExistence type="predicted"/>
<accession>A0ABS4RJM1</accession>
<gene>
    <name evidence="1" type="ORF">J2Z40_003560</name>
</gene>
<evidence type="ECO:0000313" key="1">
    <source>
        <dbReference type="EMBL" id="MBP2242978.1"/>
    </source>
</evidence>
<reference evidence="1 2" key="1">
    <citation type="submission" date="2021-03" db="EMBL/GenBank/DDBJ databases">
        <title>Genomic Encyclopedia of Type Strains, Phase IV (KMG-IV): sequencing the most valuable type-strain genomes for metagenomic binning, comparative biology and taxonomic classification.</title>
        <authorList>
            <person name="Goeker M."/>
        </authorList>
    </citation>
    <scope>NUCLEOTIDE SEQUENCE [LARGE SCALE GENOMIC DNA]</scope>
    <source>
        <strain evidence="1 2">DSM 26675</strain>
    </source>
</reference>
<evidence type="ECO:0000313" key="2">
    <source>
        <dbReference type="Proteomes" id="UP001519293"/>
    </source>
</evidence>
<dbReference type="PROSITE" id="PS51257">
    <property type="entry name" value="PROKAR_LIPOPROTEIN"/>
    <property type="match status" value="1"/>
</dbReference>